<name>A0A0F5V9F1_9GAMM</name>
<evidence type="ECO:0000256" key="3">
    <source>
        <dbReference type="ARBA" id="ARBA00022448"/>
    </source>
</evidence>
<keyword evidence="3" id="KW-0813">Transport</keyword>
<dbReference type="GO" id="GO:1901678">
    <property type="term" value="P:iron coordination entity transport"/>
    <property type="evidence" value="ECO:0007669"/>
    <property type="project" value="UniProtKB-ARBA"/>
</dbReference>
<sequence length="326" mass="36014">MLNQWLKKMGPVARMSKWTAVAVILLSGQAFADITVTDSRGEHTLAEPPQRVVVLNWDLAEQVLELNVTPVGMPNISGYQEWVVQPAVPAGVADIGTRTEPNLEKIAELKPDLILAASPQKDLIPRLEALAPVLYYETYNQSLNSAEAAIANFRQLATVFGQDALAEQKLTAMSERFTELKNHLNQAFNGESPRVVAMRFANQTSVYVYSQNSTTNYALEQLGLTPAMPLPATEWGIVQKRLTDLQKAGDSYVLYFRPFNEEKQLQRSVIWNAMPFVRAGHVNSVASVWNYGGAMSIRYIAEAMADSLFEIAPNQDVVASVKGGQD</sequence>
<gene>
    <name evidence="8" type="ORF">KY46_16680</name>
</gene>
<dbReference type="EMBL" id="JWYV01000016">
    <property type="protein sequence ID" value="KKC98758.1"/>
    <property type="molecule type" value="Genomic_DNA"/>
</dbReference>
<dbReference type="InterPro" id="IPR002491">
    <property type="entry name" value="ABC_transptr_periplasmic_BD"/>
</dbReference>
<comment type="caution">
    <text evidence="8">The sequence shown here is derived from an EMBL/GenBank/DDBJ whole genome shotgun (WGS) entry which is preliminary data.</text>
</comment>
<dbReference type="GO" id="GO:0030288">
    <property type="term" value="C:outer membrane-bounded periplasmic space"/>
    <property type="evidence" value="ECO:0007669"/>
    <property type="project" value="TreeGrafter"/>
</dbReference>
<protein>
    <submittedName>
        <fullName evidence="8">Iron-hydroxamate ABC transporter substrate-binding protein</fullName>
    </submittedName>
</protein>
<proteinExistence type="inferred from homology"/>
<dbReference type="InterPro" id="IPR051313">
    <property type="entry name" value="Bact_iron-sidero_bind"/>
</dbReference>
<reference evidence="8 9" key="1">
    <citation type="submission" date="2014-12" db="EMBL/GenBank/DDBJ databases">
        <title>Mercury Reductase activity and rhizosphere competence traits in the genome of root associated Photobacterium halotolerans MELD1.</title>
        <authorList>
            <person name="Mathew D.C."/>
            <person name="Huang C.-C."/>
        </authorList>
    </citation>
    <scope>NUCLEOTIDE SEQUENCE [LARGE SCALE GENOMIC DNA]</scope>
    <source>
        <strain evidence="8 9">MELD1</strain>
    </source>
</reference>
<dbReference type="STRING" id="265726.KY46_16680"/>
<dbReference type="PRINTS" id="PR01715">
    <property type="entry name" value="FERRIBNDNGPP"/>
</dbReference>
<dbReference type="SUPFAM" id="SSF53807">
    <property type="entry name" value="Helical backbone' metal receptor"/>
    <property type="match status" value="1"/>
</dbReference>
<dbReference type="CDD" id="cd01146">
    <property type="entry name" value="FhuD"/>
    <property type="match status" value="1"/>
</dbReference>
<evidence type="ECO:0000313" key="8">
    <source>
        <dbReference type="EMBL" id="KKC98758.1"/>
    </source>
</evidence>
<dbReference type="PROSITE" id="PS50983">
    <property type="entry name" value="FE_B12_PBP"/>
    <property type="match status" value="1"/>
</dbReference>
<evidence type="ECO:0000259" key="7">
    <source>
        <dbReference type="PROSITE" id="PS50983"/>
    </source>
</evidence>
<dbReference type="AlphaFoldDB" id="A0A0F5V9F1"/>
<feature type="signal peptide" evidence="6">
    <location>
        <begin position="1"/>
        <end position="32"/>
    </location>
</feature>
<keyword evidence="4" id="KW-0410">Iron transport</keyword>
<dbReference type="PATRIC" id="fig|265726.11.peg.1604"/>
<dbReference type="Gene3D" id="3.40.50.1980">
    <property type="entry name" value="Nitrogenase molybdenum iron protein domain"/>
    <property type="match status" value="2"/>
</dbReference>
<keyword evidence="9" id="KW-1185">Reference proteome</keyword>
<dbReference type="PANTHER" id="PTHR30532:SF1">
    <property type="entry name" value="IRON(3+)-HYDROXAMATE-BINDING PROTEIN FHUD"/>
    <property type="match status" value="1"/>
</dbReference>
<evidence type="ECO:0000256" key="1">
    <source>
        <dbReference type="ARBA" id="ARBA00004196"/>
    </source>
</evidence>
<keyword evidence="5 6" id="KW-0732">Signal</keyword>
<comment type="subcellular location">
    <subcellularLocation>
        <location evidence="1">Cell envelope</location>
    </subcellularLocation>
</comment>
<evidence type="ECO:0000256" key="4">
    <source>
        <dbReference type="ARBA" id="ARBA00022496"/>
    </source>
</evidence>
<evidence type="ECO:0000256" key="5">
    <source>
        <dbReference type="ARBA" id="ARBA00022729"/>
    </source>
</evidence>
<comment type="similarity">
    <text evidence="2">Belongs to the bacterial solute-binding protein 8 family.</text>
</comment>
<evidence type="ECO:0000256" key="6">
    <source>
        <dbReference type="SAM" id="SignalP"/>
    </source>
</evidence>
<organism evidence="8 9">
    <name type="scientific">Photobacterium halotolerans</name>
    <dbReference type="NCBI Taxonomy" id="265726"/>
    <lineage>
        <taxon>Bacteria</taxon>
        <taxon>Pseudomonadati</taxon>
        <taxon>Pseudomonadota</taxon>
        <taxon>Gammaproteobacteria</taxon>
        <taxon>Vibrionales</taxon>
        <taxon>Vibrionaceae</taxon>
        <taxon>Photobacterium</taxon>
    </lineage>
</organism>
<dbReference type="Proteomes" id="UP000033633">
    <property type="component" value="Unassembled WGS sequence"/>
</dbReference>
<dbReference type="Pfam" id="PF01497">
    <property type="entry name" value="Peripla_BP_2"/>
    <property type="match status" value="1"/>
</dbReference>
<accession>A0A0F5V9F1</accession>
<keyword evidence="4" id="KW-0406">Ion transport</keyword>
<keyword evidence="4" id="KW-0408">Iron</keyword>
<feature type="domain" description="Fe/B12 periplasmic-binding" evidence="7">
    <location>
        <begin position="51"/>
        <end position="312"/>
    </location>
</feature>
<evidence type="ECO:0000313" key="9">
    <source>
        <dbReference type="Proteomes" id="UP000033633"/>
    </source>
</evidence>
<dbReference type="PANTHER" id="PTHR30532">
    <property type="entry name" value="IRON III DICITRATE-BINDING PERIPLASMIC PROTEIN"/>
    <property type="match status" value="1"/>
</dbReference>
<feature type="chain" id="PRO_5002496293" evidence="6">
    <location>
        <begin position="33"/>
        <end position="326"/>
    </location>
</feature>
<evidence type="ECO:0000256" key="2">
    <source>
        <dbReference type="ARBA" id="ARBA00008814"/>
    </source>
</evidence>